<dbReference type="InterPro" id="IPR053143">
    <property type="entry name" value="Arylsulfate_ST"/>
</dbReference>
<proteinExistence type="predicted"/>
<dbReference type="GO" id="GO:0004062">
    <property type="term" value="F:aryl sulfotransferase activity"/>
    <property type="evidence" value="ECO:0007669"/>
    <property type="project" value="InterPro"/>
</dbReference>
<evidence type="ECO:0000313" key="1">
    <source>
        <dbReference type="EMBL" id="SVE12432.1"/>
    </source>
</evidence>
<sequence>NYGSVGGGGGPGGSNADWKHFNAIDYNPHLDQIVISSRHHGEIYIIDHSTNIEEAVGHSGGNSGKGGDFLYRWGNPQVYDRGSSNQQQLDSQHGVNWIPEGYPGAGNLILYNNNFGTQPCQSPNSPVSAVFEIVTPLSTDSINYILSGSQPFGPLGPVWVHTDCFHSNVQSGAFRLPNGNTIISVADDAIIFEVDSAGTTVWDYEFGGTNTMIARAQKYSTDFLGGEDTTGFPDYRIGDVNFDELVDI</sequence>
<dbReference type="InterPro" id="IPR010262">
    <property type="entry name" value="Arylsulfotransferase_bact"/>
</dbReference>
<dbReference type="PANTHER" id="PTHR35340">
    <property type="entry name" value="PQQ ENZYME REPEAT PROTEIN-RELATED"/>
    <property type="match status" value="1"/>
</dbReference>
<dbReference type="Pfam" id="PF05935">
    <property type="entry name" value="Arylsulfotrans"/>
    <property type="match status" value="1"/>
</dbReference>
<dbReference type="AlphaFoldDB" id="A0A383AXK0"/>
<dbReference type="EMBL" id="UINC01195730">
    <property type="protein sequence ID" value="SVE12432.1"/>
    <property type="molecule type" value="Genomic_DNA"/>
</dbReference>
<evidence type="ECO:0008006" key="2">
    <source>
        <dbReference type="Google" id="ProtNLM"/>
    </source>
</evidence>
<feature type="non-terminal residue" evidence="1">
    <location>
        <position position="248"/>
    </location>
</feature>
<feature type="non-terminal residue" evidence="1">
    <location>
        <position position="1"/>
    </location>
</feature>
<reference evidence="1" key="1">
    <citation type="submission" date="2018-05" db="EMBL/GenBank/DDBJ databases">
        <authorList>
            <person name="Lanie J.A."/>
            <person name="Ng W.-L."/>
            <person name="Kazmierczak K.M."/>
            <person name="Andrzejewski T.M."/>
            <person name="Davidsen T.M."/>
            <person name="Wayne K.J."/>
            <person name="Tettelin H."/>
            <person name="Glass J.I."/>
            <person name="Rusch D."/>
            <person name="Podicherti R."/>
            <person name="Tsui H.-C.T."/>
            <person name="Winkler M.E."/>
        </authorList>
    </citation>
    <scope>NUCLEOTIDE SEQUENCE</scope>
</reference>
<dbReference type="PANTHER" id="PTHR35340:SF5">
    <property type="entry name" value="ASST-DOMAIN-CONTAINING PROTEIN"/>
    <property type="match status" value="1"/>
</dbReference>
<accession>A0A383AXK0</accession>
<protein>
    <recommendedName>
        <fullName evidence="2">Arylsulfotransferase (ASST)</fullName>
    </recommendedName>
</protein>
<name>A0A383AXK0_9ZZZZ</name>
<organism evidence="1">
    <name type="scientific">marine metagenome</name>
    <dbReference type="NCBI Taxonomy" id="408172"/>
    <lineage>
        <taxon>unclassified sequences</taxon>
        <taxon>metagenomes</taxon>
        <taxon>ecological metagenomes</taxon>
    </lineage>
</organism>
<gene>
    <name evidence="1" type="ORF">METZ01_LOCUS465286</name>
</gene>